<protein>
    <submittedName>
        <fullName evidence="2">Uncharacterized protein</fullName>
    </submittedName>
</protein>
<evidence type="ECO:0000256" key="1">
    <source>
        <dbReference type="SAM" id="MobiDB-lite"/>
    </source>
</evidence>
<gene>
    <name evidence="2" type="ORF">Tci_442804</name>
</gene>
<proteinExistence type="predicted"/>
<reference evidence="2" key="1">
    <citation type="journal article" date="2019" name="Sci. Rep.">
        <title>Draft genome of Tanacetum cinerariifolium, the natural source of mosquito coil.</title>
        <authorList>
            <person name="Yamashiro T."/>
            <person name="Shiraishi A."/>
            <person name="Satake H."/>
            <person name="Nakayama K."/>
        </authorList>
    </citation>
    <scope>NUCLEOTIDE SEQUENCE</scope>
</reference>
<organism evidence="2">
    <name type="scientific">Tanacetum cinerariifolium</name>
    <name type="common">Dalmatian daisy</name>
    <name type="synonym">Chrysanthemum cinerariifolium</name>
    <dbReference type="NCBI Taxonomy" id="118510"/>
    <lineage>
        <taxon>Eukaryota</taxon>
        <taxon>Viridiplantae</taxon>
        <taxon>Streptophyta</taxon>
        <taxon>Embryophyta</taxon>
        <taxon>Tracheophyta</taxon>
        <taxon>Spermatophyta</taxon>
        <taxon>Magnoliopsida</taxon>
        <taxon>eudicotyledons</taxon>
        <taxon>Gunneridae</taxon>
        <taxon>Pentapetalae</taxon>
        <taxon>asterids</taxon>
        <taxon>campanulids</taxon>
        <taxon>Asterales</taxon>
        <taxon>Asteraceae</taxon>
        <taxon>Asteroideae</taxon>
        <taxon>Anthemideae</taxon>
        <taxon>Anthemidinae</taxon>
        <taxon>Tanacetum</taxon>
    </lineage>
</organism>
<accession>A0A699HUJ5</accession>
<evidence type="ECO:0000313" key="2">
    <source>
        <dbReference type="EMBL" id="GEY70830.1"/>
    </source>
</evidence>
<sequence>MIELRVDVKLKDTIVVVMPKINGEGFYTCTVRVENEWKPSRWWSNLDKNGANSSGSSFWNVKNNSTSTTPIMDKIGKFENLIIDGQAIFMDEAGNPLNKVEYPGDHDSDDEVASVDNDMARSLAS</sequence>
<comment type="caution">
    <text evidence="2">The sequence shown here is derived from an EMBL/GenBank/DDBJ whole genome shotgun (WGS) entry which is preliminary data.</text>
</comment>
<feature type="region of interest" description="Disordered" evidence="1">
    <location>
        <begin position="99"/>
        <end position="125"/>
    </location>
</feature>
<dbReference type="EMBL" id="BKCJ010202175">
    <property type="protein sequence ID" value="GEY70830.1"/>
    <property type="molecule type" value="Genomic_DNA"/>
</dbReference>
<dbReference type="AlphaFoldDB" id="A0A699HUJ5"/>
<name>A0A699HUJ5_TANCI</name>